<accession>A0A9P5R847</accession>
<organism evidence="1 2">
    <name type="scientific">Linnemannia schmuckeri</name>
    <dbReference type="NCBI Taxonomy" id="64567"/>
    <lineage>
        <taxon>Eukaryota</taxon>
        <taxon>Fungi</taxon>
        <taxon>Fungi incertae sedis</taxon>
        <taxon>Mucoromycota</taxon>
        <taxon>Mortierellomycotina</taxon>
        <taxon>Mortierellomycetes</taxon>
        <taxon>Mortierellales</taxon>
        <taxon>Mortierellaceae</taxon>
        <taxon>Linnemannia</taxon>
    </lineage>
</organism>
<evidence type="ECO:0000313" key="2">
    <source>
        <dbReference type="Proteomes" id="UP000748756"/>
    </source>
</evidence>
<sequence length="120" mass="13738">MYKNSNGTTVNESTVVRPSDTWAFKLGAWNEFICLIVYSYPSNRDEKHQVLWGSNQVDEHPYISWSTCIPYNEKDLPMRSATLNSVILTRPVYEDMQYLELVPVITLMDLIAKMGGVIST</sequence>
<dbReference type="AlphaFoldDB" id="A0A9P5R847"/>
<reference evidence="1" key="1">
    <citation type="journal article" date="2020" name="Fungal Divers.">
        <title>Resolving the Mortierellaceae phylogeny through synthesis of multi-gene phylogenetics and phylogenomics.</title>
        <authorList>
            <person name="Vandepol N."/>
            <person name="Liber J."/>
            <person name="Desiro A."/>
            <person name="Na H."/>
            <person name="Kennedy M."/>
            <person name="Barry K."/>
            <person name="Grigoriev I.V."/>
            <person name="Miller A.N."/>
            <person name="O'Donnell K."/>
            <person name="Stajich J.E."/>
            <person name="Bonito G."/>
        </authorList>
    </citation>
    <scope>NUCLEOTIDE SEQUENCE</scope>
    <source>
        <strain evidence="1">NRRL 6426</strain>
    </source>
</reference>
<keyword evidence="2" id="KW-1185">Reference proteome</keyword>
<proteinExistence type="predicted"/>
<feature type="non-terminal residue" evidence="1">
    <location>
        <position position="1"/>
    </location>
</feature>
<gene>
    <name evidence="1" type="ORF">BG015_005010</name>
</gene>
<dbReference type="EMBL" id="JAAAUQ010002321">
    <property type="protein sequence ID" value="KAF9124888.1"/>
    <property type="molecule type" value="Genomic_DNA"/>
</dbReference>
<comment type="caution">
    <text evidence="1">The sequence shown here is derived from an EMBL/GenBank/DDBJ whole genome shotgun (WGS) entry which is preliminary data.</text>
</comment>
<name>A0A9P5R847_9FUNG</name>
<dbReference type="Proteomes" id="UP000748756">
    <property type="component" value="Unassembled WGS sequence"/>
</dbReference>
<protein>
    <submittedName>
        <fullName evidence="1">Uncharacterized protein</fullName>
    </submittedName>
</protein>
<evidence type="ECO:0000313" key="1">
    <source>
        <dbReference type="EMBL" id="KAF9124888.1"/>
    </source>
</evidence>